<evidence type="ECO:0000313" key="3">
    <source>
        <dbReference type="Proteomes" id="UP000537260"/>
    </source>
</evidence>
<dbReference type="Pfam" id="PF04392">
    <property type="entry name" value="ABC_sub_bind"/>
    <property type="match status" value="1"/>
</dbReference>
<dbReference type="Proteomes" id="UP000537260">
    <property type="component" value="Unassembled WGS sequence"/>
</dbReference>
<keyword evidence="1" id="KW-0732">Signal</keyword>
<feature type="chain" id="PRO_5030990167" evidence="1">
    <location>
        <begin position="27"/>
        <end position="334"/>
    </location>
</feature>
<protein>
    <submittedName>
        <fullName evidence="2">Putative ABC transport system substrate-binding protein</fullName>
    </submittedName>
</protein>
<keyword evidence="3" id="KW-1185">Reference proteome</keyword>
<dbReference type="CDD" id="cd06325">
    <property type="entry name" value="PBP1_ABC_unchar_transporter"/>
    <property type="match status" value="1"/>
</dbReference>
<dbReference type="EMBL" id="JACCFM010000001">
    <property type="protein sequence ID" value="NYJ20933.1"/>
    <property type="molecule type" value="Genomic_DNA"/>
</dbReference>
<dbReference type="PANTHER" id="PTHR35271">
    <property type="entry name" value="ABC TRANSPORTER, SUBSTRATE-BINDING LIPOPROTEIN-RELATED"/>
    <property type="match status" value="1"/>
</dbReference>
<comment type="caution">
    <text evidence="2">The sequence shown here is derived from an EMBL/GenBank/DDBJ whole genome shotgun (WGS) entry which is preliminary data.</text>
</comment>
<gene>
    <name evidence="2" type="ORF">HNR05_002724</name>
</gene>
<dbReference type="SUPFAM" id="SSF53822">
    <property type="entry name" value="Periplasmic binding protein-like I"/>
    <property type="match status" value="1"/>
</dbReference>
<dbReference type="Gene3D" id="3.40.50.2300">
    <property type="match status" value="2"/>
</dbReference>
<proteinExistence type="predicted"/>
<dbReference type="InterPro" id="IPR028082">
    <property type="entry name" value="Peripla_BP_I"/>
</dbReference>
<dbReference type="PANTHER" id="PTHR35271:SF1">
    <property type="entry name" value="ABC TRANSPORTER, SUBSTRATE-BINDING LIPOPROTEIN"/>
    <property type="match status" value="1"/>
</dbReference>
<dbReference type="PROSITE" id="PS51257">
    <property type="entry name" value="PROKAR_LIPOPROTEIN"/>
    <property type="match status" value="1"/>
</dbReference>
<name>A0A7Z0J7G4_9MICO</name>
<feature type="signal peptide" evidence="1">
    <location>
        <begin position="1"/>
        <end position="26"/>
    </location>
</feature>
<dbReference type="AlphaFoldDB" id="A0A7Z0J7G4"/>
<dbReference type="RefSeq" id="WP_179579610.1">
    <property type="nucleotide sequence ID" value="NZ_JACCFM010000001.1"/>
</dbReference>
<evidence type="ECO:0000313" key="2">
    <source>
        <dbReference type="EMBL" id="NYJ20933.1"/>
    </source>
</evidence>
<sequence>MNRTKTLSALGLLAAGALALSGCASAASSDADKGSDSKMITIGITQIVAHPALDAARDGFKKAFADAGYVEGTDVTFDDQNAQGDQATASTIAAKFAADKVDLVLAIATPTAQAAAQTITDIPILFTAVTEPKEAGLVDSWEAPGANVTGTSDLNPVKDQLQLIKDVLPDAKTVGIIYSSGEVNSDVQVTMAKDAAKELGLTIKEATVTVAGEVSQVAESLGDVDAFYIPTDNKVTEGISALIQVSEAKGIPLFGAEGGQVESGALATYGIDYSDLGYQTGLMAIRVLKEGADPATMPVETLEKISLIINKGAAERMGVTIPASVLDAADQTVG</sequence>
<dbReference type="InterPro" id="IPR007487">
    <property type="entry name" value="ABC_transpt-TYRBP-like"/>
</dbReference>
<accession>A0A7Z0J7G4</accession>
<reference evidence="2 3" key="1">
    <citation type="submission" date="2020-07" db="EMBL/GenBank/DDBJ databases">
        <title>Sequencing the genomes of 1000 actinobacteria strains.</title>
        <authorList>
            <person name="Klenk H.-P."/>
        </authorList>
    </citation>
    <scope>NUCLEOTIDE SEQUENCE [LARGE SCALE GENOMIC DNA]</scope>
    <source>
        <strain evidence="2 3">LI1</strain>
    </source>
</reference>
<evidence type="ECO:0000256" key="1">
    <source>
        <dbReference type="SAM" id="SignalP"/>
    </source>
</evidence>
<organism evidence="2 3">
    <name type="scientific">Glaciibacter psychrotolerans</name>
    <dbReference type="NCBI Taxonomy" id="670054"/>
    <lineage>
        <taxon>Bacteria</taxon>
        <taxon>Bacillati</taxon>
        <taxon>Actinomycetota</taxon>
        <taxon>Actinomycetes</taxon>
        <taxon>Micrococcales</taxon>
        <taxon>Microbacteriaceae</taxon>
        <taxon>Glaciibacter</taxon>
    </lineage>
</organism>